<protein>
    <submittedName>
        <fullName evidence="3">Glyco_tranf_GTA_type domain containing protein</fullName>
    </submittedName>
</protein>
<reference evidence="3" key="1">
    <citation type="submission" date="2020-04" db="EMBL/GenBank/DDBJ databases">
        <authorList>
            <person name="Chiriac C."/>
            <person name="Salcher M."/>
            <person name="Ghai R."/>
            <person name="Kavagutti S V."/>
        </authorList>
    </citation>
    <scope>NUCLEOTIDE SEQUENCE</scope>
</reference>
<dbReference type="InterPro" id="IPR021838">
    <property type="entry name" value="DUF3431"/>
</dbReference>
<organism evidence="3">
    <name type="scientific">uncultured Caudovirales phage</name>
    <dbReference type="NCBI Taxonomy" id="2100421"/>
    <lineage>
        <taxon>Viruses</taxon>
        <taxon>Duplodnaviria</taxon>
        <taxon>Heunggongvirae</taxon>
        <taxon>Uroviricota</taxon>
        <taxon>Caudoviricetes</taxon>
        <taxon>Peduoviridae</taxon>
        <taxon>Maltschvirus</taxon>
        <taxon>Maltschvirus maltsch</taxon>
    </lineage>
</organism>
<accession>A0A6J5M9V0</accession>
<dbReference type="InterPro" id="IPR029044">
    <property type="entry name" value="Nucleotide-diphossugar_trans"/>
</dbReference>
<evidence type="ECO:0000259" key="2">
    <source>
        <dbReference type="Pfam" id="PF18922"/>
    </source>
</evidence>
<dbReference type="InterPro" id="IPR001173">
    <property type="entry name" value="Glyco_trans_2-like"/>
</dbReference>
<dbReference type="Pfam" id="PF18922">
    <property type="entry name" value="DUF5672"/>
    <property type="match status" value="1"/>
</dbReference>
<gene>
    <name evidence="3" type="ORF">UFOVP450_47</name>
</gene>
<feature type="domain" description="Glycosyltransferase 2-like" evidence="1">
    <location>
        <begin position="26"/>
        <end position="139"/>
    </location>
</feature>
<evidence type="ECO:0000259" key="1">
    <source>
        <dbReference type="Pfam" id="PF00535"/>
    </source>
</evidence>
<dbReference type="EMBL" id="LR796421">
    <property type="protein sequence ID" value="CAB4142952.1"/>
    <property type="molecule type" value="Genomic_DNA"/>
</dbReference>
<feature type="domain" description="DUF5672" evidence="2">
    <location>
        <begin position="330"/>
        <end position="461"/>
    </location>
</feature>
<dbReference type="CDD" id="cd00761">
    <property type="entry name" value="Glyco_tranf_GTA_type"/>
    <property type="match status" value="1"/>
</dbReference>
<dbReference type="PANTHER" id="PTHR37490:SF1">
    <property type="entry name" value="GLYCOSYLTRANSFERASE 2-LIKE DOMAIN-CONTAINING PROTEIN"/>
    <property type="match status" value="1"/>
</dbReference>
<name>A0A6J5M9V0_9CAUD</name>
<dbReference type="PANTHER" id="PTHR37490">
    <property type="entry name" value="EXPRESSED PROTEIN"/>
    <property type="match status" value="1"/>
</dbReference>
<dbReference type="SUPFAM" id="SSF53448">
    <property type="entry name" value="Nucleotide-diphospho-sugar transferases"/>
    <property type="match status" value="1"/>
</dbReference>
<evidence type="ECO:0000313" key="3">
    <source>
        <dbReference type="EMBL" id="CAB4142952.1"/>
    </source>
</evidence>
<proteinExistence type="predicted"/>
<dbReference type="InterPro" id="IPR043729">
    <property type="entry name" value="DUF5672"/>
</dbReference>
<dbReference type="Pfam" id="PF00535">
    <property type="entry name" value="Glycos_transf_2"/>
    <property type="match status" value="1"/>
</dbReference>
<dbReference type="Gene3D" id="3.90.550.10">
    <property type="entry name" value="Spore Coat Polysaccharide Biosynthesis Protein SpsA, Chain A"/>
    <property type="match status" value="1"/>
</dbReference>
<dbReference type="Pfam" id="PF11913">
    <property type="entry name" value="DUF3431"/>
    <property type="match status" value="1"/>
</dbReference>
<sequence>MHSYRLHKWAYYSVAKMDSTGTTKVSVCIPTYEMKGKGVEYLNHSLQILSRQTFTDFEVVVSDQSENDEIEKLCKQWGSSLNIKHIYYREGARRSSSNINNAIKNANSEIIKILFQDDFLYDSQSLETELVHFLGNHNHWLITACCHTKDGVNLINPFYPKYNDEIHYGNNTISSPSVIMMSKESFLEFDENLFWLMDVEYYKRMFDSWGLPSICNYTTVVNREHENQVSSIYVNDEVRRRELQYVKKKYSGQKSLNLPNVTLIAVTSVRVDEHVKALEYSAKDINFGAIKIVSDTPPWHLPEGIQHEYIEPMSNIDEWSHSIIYKLGKYVDTDYVMLIHDDGFIINPNSWRDEFLEYDYIGAPWPIPADNFSYRDINGELIRVGNSVSLRSKKLVDLPVELGLEWKPFHGYYNEDGFITVNYRHIYKEHGCKFADINVAKYFSHETALPETQGITPFAFHGKNKYKLDDVVRKELVIAAYDKDLEWLEEVNPDVKKTVYRKGAEPTNSSEILLEPNVGRCVHTFFNHIYSRYDTLADYTFFAQDYPFDHWGNLLEIINGPVSDYKKKASLAIGGYYGYHNNTLGTAWQLQPTAQFGSGGTLWCLSNGRPQDTDPDIDVDRYWEILFDEPKPNIYEFMPGGHFAISKEQVLIRPKSFYKKIVDLLATERIAPWLVERLECYIFNSAYKANKII</sequence>